<dbReference type="PANTHER" id="PTHR43788:SF8">
    <property type="entry name" value="DNA-BINDING PROTEIN SMUBP-2"/>
    <property type="match status" value="1"/>
</dbReference>
<evidence type="ECO:0000313" key="6">
    <source>
        <dbReference type="EMBL" id="MFD1364412.1"/>
    </source>
</evidence>
<evidence type="ECO:0000256" key="1">
    <source>
        <dbReference type="ARBA" id="ARBA00022741"/>
    </source>
</evidence>
<keyword evidence="7" id="KW-1185">Reference proteome</keyword>
<accession>A0ABW4A2X2</accession>
<dbReference type="SUPFAM" id="SSF52540">
    <property type="entry name" value="P-loop containing nucleoside triphosphate hydrolases"/>
    <property type="match status" value="1"/>
</dbReference>
<dbReference type="EMBL" id="JBHTMK010000005">
    <property type="protein sequence ID" value="MFD1364412.1"/>
    <property type="molecule type" value="Genomic_DNA"/>
</dbReference>
<dbReference type="Proteomes" id="UP001597183">
    <property type="component" value="Unassembled WGS sequence"/>
</dbReference>
<evidence type="ECO:0000256" key="2">
    <source>
        <dbReference type="ARBA" id="ARBA00022801"/>
    </source>
</evidence>
<sequence>MTAPATDVVTDAIDQLLNGPRCGVVLDSPPGAGKSRAVVRTSTHLARAGEPVRVVAQTNAQVDDLVRKIAQAAPELAVGRYTRRGYLAPATLDLPNVIVRQQLHELRDAPIVVATARKWMDPPPPRGPWAVIDEAYQMRSDTLLRIASMFERALFVGDPGQLDPFSVVNVERWTGLPWNPMTSAVAGMLATNPDIRPLQLPYSWRLPPSASAPVSAAFYPHVPFQSAPQQGIREMWLPTHGLGHIRDQAVELAAETGWAYVELDARHTVRADPQAISEVAAIAARVLERGTMIRSLDEPAGATVRSDRIAIGAVHRDQVAAIATELRRIGHPNIRVDTANRLQGAEFDVVIVLHPLAGRRDATTFHLESGRLCVLTSRHRHACIVVGRAGTAELLDAHPSVDPVPLNTEPKFPDGWEANHAMLEHLTRHRIRSR</sequence>
<evidence type="ECO:0000256" key="4">
    <source>
        <dbReference type="ARBA" id="ARBA00022840"/>
    </source>
</evidence>
<dbReference type="InterPro" id="IPR041679">
    <property type="entry name" value="DNA2/NAM7-like_C"/>
</dbReference>
<gene>
    <name evidence="6" type="ORF">ACFQ5G_03525</name>
</gene>
<evidence type="ECO:0000313" key="7">
    <source>
        <dbReference type="Proteomes" id="UP001597183"/>
    </source>
</evidence>
<feature type="domain" description="DNA2/NAM7 helicase-like C-terminal" evidence="5">
    <location>
        <begin position="301"/>
        <end position="388"/>
    </location>
</feature>
<dbReference type="Pfam" id="PF13087">
    <property type="entry name" value="AAA_12"/>
    <property type="match status" value="1"/>
</dbReference>
<dbReference type="InterPro" id="IPR050534">
    <property type="entry name" value="Coronavir_polyprotein_1ab"/>
</dbReference>
<proteinExistence type="predicted"/>
<evidence type="ECO:0000259" key="5">
    <source>
        <dbReference type="Pfam" id="PF13087"/>
    </source>
</evidence>
<dbReference type="Gene3D" id="3.40.50.300">
    <property type="entry name" value="P-loop containing nucleotide triphosphate hydrolases"/>
    <property type="match status" value="2"/>
</dbReference>
<keyword evidence="4" id="KW-0067">ATP-binding</keyword>
<keyword evidence="3" id="KW-0347">Helicase</keyword>
<dbReference type="Pfam" id="PF13604">
    <property type="entry name" value="AAA_30"/>
    <property type="match status" value="1"/>
</dbReference>
<dbReference type="RefSeq" id="WP_378078193.1">
    <property type="nucleotide sequence ID" value="NZ_JBHTMK010000005.1"/>
</dbReference>
<keyword evidence="2" id="KW-0378">Hydrolase</keyword>
<name>A0ABW4A2X2_9ACTN</name>
<reference evidence="7" key="1">
    <citation type="journal article" date="2019" name="Int. J. Syst. Evol. Microbiol.">
        <title>The Global Catalogue of Microorganisms (GCM) 10K type strain sequencing project: providing services to taxonomists for standard genome sequencing and annotation.</title>
        <authorList>
            <consortium name="The Broad Institute Genomics Platform"/>
            <consortium name="The Broad Institute Genome Sequencing Center for Infectious Disease"/>
            <person name="Wu L."/>
            <person name="Ma J."/>
        </authorList>
    </citation>
    <scope>NUCLEOTIDE SEQUENCE [LARGE SCALE GENOMIC DNA]</scope>
    <source>
        <strain evidence="7">CCM 7526</strain>
    </source>
</reference>
<dbReference type="PANTHER" id="PTHR43788">
    <property type="entry name" value="DNA2/NAM7 HELICASE FAMILY MEMBER"/>
    <property type="match status" value="1"/>
</dbReference>
<comment type="caution">
    <text evidence="6">The sequence shown here is derived from an EMBL/GenBank/DDBJ whole genome shotgun (WGS) entry which is preliminary data.</text>
</comment>
<keyword evidence="1" id="KW-0547">Nucleotide-binding</keyword>
<organism evidence="6 7">
    <name type="scientific">Actinoplanes sichuanensis</name>
    <dbReference type="NCBI Taxonomy" id="512349"/>
    <lineage>
        <taxon>Bacteria</taxon>
        <taxon>Bacillati</taxon>
        <taxon>Actinomycetota</taxon>
        <taxon>Actinomycetes</taxon>
        <taxon>Micromonosporales</taxon>
        <taxon>Micromonosporaceae</taxon>
        <taxon>Actinoplanes</taxon>
    </lineage>
</organism>
<protein>
    <submittedName>
        <fullName evidence="6">AAA domain-containing protein</fullName>
    </submittedName>
</protein>
<dbReference type="InterPro" id="IPR027417">
    <property type="entry name" value="P-loop_NTPase"/>
</dbReference>
<evidence type="ECO:0000256" key="3">
    <source>
        <dbReference type="ARBA" id="ARBA00022806"/>
    </source>
</evidence>